<dbReference type="EMBL" id="MLJW01008157">
    <property type="protein sequence ID" value="OIQ64390.1"/>
    <property type="molecule type" value="Genomic_DNA"/>
</dbReference>
<proteinExistence type="predicted"/>
<evidence type="ECO:0000256" key="1">
    <source>
        <dbReference type="SAM" id="MobiDB-lite"/>
    </source>
</evidence>
<accession>A0A1J5NZX7</accession>
<feature type="region of interest" description="Disordered" evidence="1">
    <location>
        <begin position="1"/>
        <end position="114"/>
    </location>
</feature>
<sequence>MRDDPHAADVRRTGGERSRRRQHLRLTHRRKLLLRIPESSHQGAHPVVQLVRPRAEKTGQLADQRVLLGLEPERTPTDQGVDPSHARPDGRLPEKGHQTELTRPLDVRPRAELT</sequence>
<protein>
    <submittedName>
        <fullName evidence="2">Uncharacterized protein</fullName>
    </submittedName>
</protein>
<dbReference type="AlphaFoldDB" id="A0A1J5NZX7"/>
<organism evidence="2">
    <name type="scientific">mine drainage metagenome</name>
    <dbReference type="NCBI Taxonomy" id="410659"/>
    <lineage>
        <taxon>unclassified sequences</taxon>
        <taxon>metagenomes</taxon>
        <taxon>ecological metagenomes</taxon>
    </lineage>
</organism>
<reference evidence="2" key="1">
    <citation type="submission" date="2016-10" db="EMBL/GenBank/DDBJ databases">
        <title>Sequence of Gallionella enrichment culture.</title>
        <authorList>
            <person name="Poehlein A."/>
            <person name="Muehling M."/>
            <person name="Daniel R."/>
        </authorList>
    </citation>
    <scope>NUCLEOTIDE SEQUENCE</scope>
</reference>
<feature type="compositionally biased region" description="Basic and acidic residues" evidence="1">
    <location>
        <begin position="84"/>
        <end position="114"/>
    </location>
</feature>
<evidence type="ECO:0000313" key="2">
    <source>
        <dbReference type="EMBL" id="OIQ64390.1"/>
    </source>
</evidence>
<name>A0A1J5NZX7_9ZZZZ</name>
<feature type="compositionally biased region" description="Basic and acidic residues" evidence="1">
    <location>
        <begin position="1"/>
        <end position="17"/>
    </location>
</feature>
<gene>
    <name evidence="2" type="ORF">GALL_540590</name>
</gene>
<feature type="compositionally biased region" description="Basic residues" evidence="1">
    <location>
        <begin position="18"/>
        <end position="33"/>
    </location>
</feature>
<comment type="caution">
    <text evidence="2">The sequence shown here is derived from an EMBL/GenBank/DDBJ whole genome shotgun (WGS) entry which is preliminary data.</text>
</comment>